<feature type="region of interest" description="Disordered" evidence="1">
    <location>
        <begin position="154"/>
        <end position="196"/>
    </location>
</feature>
<dbReference type="AlphaFoldDB" id="A0A3S4ZYW7"/>
<feature type="compositionally biased region" description="Low complexity" evidence="1">
    <location>
        <begin position="268"/>
        <end position="279"/>
    </location>
</feature>
<comment type="caution">
    <text evidence="3">The sequence shown here is derived from an EMBL/GenBank/DDBJ whole genome shotgun (WGS) entry which is preliminary data.</text>
</comment>
<feature type="compositionally biased region" description="Polar residues" evidence="1">
    <location>
        <begin position="219"/>
        <end position="236"/>
    </location>
</feature>
<evidence type="ECO:0000256" key="2">
    <source>
        <dbReference type="SAM" id="Phobius"/>
    </source>
</evidence>
<feature type="compositionally biased region" description="Low complexity" evidence="1">
    <location>
        <begin position="93"/>
        <end position="116"/>
    </location>
</feature>
<keyword evidence="4" id="KW-1185">Reference proteome</keyword>
<sequence length="353" mass="36549">MAYAFLPYLLFGIYLLLCPFFQVSDPKQSRAFMPSSSTTGKLSTMSAYRALDSSQNTANSIKRITGGLTDLKLTPSSEIGQRNLARGGLETKSVSNSQSSSDSSSPCEPSPNSEFSARNQAASSEQIKSSCHVSLGTAPSISASNSLSWLRPTEASSLSPTVKRKPESPVCCKKDDQINSMNGYEPDSGPFDSSRSGRLGLSIITTVSNSVPSYIYPASHSSAQSSPGAADSSTPCGPTGSHALSWLTGVRDRRSQSSRPLPTVLGGSSPSSPSAVMTATSTSSSISSVAVELAIAKQLVNMNNSTDRVNGEREGSNTGGGGGMTNDLPDYVAASLNSGCGLVGLNNLGNTVS</sequence>
<evidence type="ECO:0000313" key="3">
    <source>
        <dbReference type="EMBL" id="VEL10535.1"/>
    </source>
</evidence>
<accession>A0A3S4ZYW7</accession>
<feature type="region of interest" description="Disordered" evidence="1">
    <location>
        <begin position="81"/>
        <end position="123"/>
    </location>
</feature>
<name>A0A3S4ZYW7_9PLAT</name>
<protein>
    <submittedName>
        <fullName evidence="3">Uncharacterized protein</fullName>
    </submittedName>
</protein>
<evidence type="ECO:0000313" key="4">
    <source>
        <dbReference type="Proteomes" id="UP000784294"/>
    </source>
</evidence>
<organism evidence="3 4">
    <name type="scientific">Protopolystoma xenopodis</name>
    <dbReference type="NCBI Taxonomy" id="117903"/>
    <lineage>
        <taxon>Eukaryota</taxon>
        <taxon>Metazoa</taxon>
        <taxon>Spiralia</taxon>
        <taxon>Lophotrochozoa</taxon>
        <taxon>Platyhelminthes</taxon>
        <taxon>Monogenea</taxon>
        <taxon>Polyopisthocotylea</taxon>
        <taxon>Polystomatidea</taxon>
        <taxon>Polystomatidae</taxon>
        <taxon>Protopolystoma</taxon>
    </lineage>
</organism>
<keyword evidence="2" id="KW-0812">Transmembrane</keyword>
<dbReference type="EMBL" id="CAAALY010009289">
    <property type="protein sequence ID" value="VEL10535.1"/>
    <property type="molecule type" value="Genomic_DNA"/>
</dbReference>
<feature type="transmembrane region" description="Helical" evidence="2">
    <location>
        <begin position="6"/>
        <end position="23"/>
    </location>
</feature>
<gene>
    <name evidence="3" type="ORF">PXEA_LOCUS3975</name>
</gene>
<feature type="compositionally biased region" description="Basic and acidic residues" evidence="1">
    <location>
        <begin position="164"/>
        <end position="177"/>
    </location>
</feature>
<keyword evidence="2" id="KW-0472">Membrane</keyword>
<keyword evidence="2" id="KW-1133">Transmembrane helix</keyword>
<dbReference type="Proteomes" id="UP000784294">
    <property type="component" value="Unassembled WGS sequence"/>
</dbReference>
<evidence type="ECO:0000256" key="1">
    <source>
        <dbReference type="SAM" id="MobiDB-lite"/>
    </source>
</evidence>
<proteinExistence type="predicted"/>
<reference evidence="3" key="1">
    <citation type="submission" date="2018-11" db="EMBL/GenBank/DDBJ databases">
        <authorList>
            <consortium name="Pathogen Informatics"/>
        </authorList>
    </citation>
    <scope>NUCLEOTIDE SEQUENCE</scope>
</reference>
<feature type="region of interest" description="Disordered" evidence="1">
    <location>
        <begin position="219"/>
        <end position="279"/>
    </location>
</feature>